<evidence type="ECO:0000259" key="2">
    <source>
        <dbReference type="Pfam" id="PF02481"/>
    </source>
</evidence>
<evidence type="ECO:0000313" key="4">
    <source>
        <dbReference type="Proteomes" id="UP000181801"/>
    </source>
</evidence>
<dbReference type="RefSeq" id="WP_019728248.1">
    <property type="nucleotide sequence ID" value="NZ_JBHDYF010000002.1"/>
</dbReference>
<evidence type="ECO:0000313" key="3">
    <source>
        <dbReference type="EMBL" id="OIN64698.1"/>
    </source>
</evidence>
<comment type="similarity">
    <text evidence="1">Belongs to the DprA/Smf family.</text>
</comment>
<protein>
    <submittedName>
        <fullName evidence="3">DNA processing protein DprA</fullName>
    </submittedName>
</protein>
<dbReference type="Pfam" id="PF02481">
    <property type="entry name" value="DNA_processg_A"/>
    <property type="match status" value="1"/>
</dbReference>
<dbReference type="InterPro" id="IPR003488">
    <property type="entry name" value="DprA"/>
</dbReference>
<accession>A0A1S2W385</accession>
<proteinExistence type="inferred from homology"/>
<dbReference type="EMBL" id="MOAE01000017">
    <property type="protein sequence ID" value="OIN64698.1"/>
    <property type="molecule type" value="Genomic_DNA"/>
</dbReference>
<dbReference type="GO" id="GO:0009294">
    <property type="term" value="P:DNA-mediated transformation"/>
    <property type="evidence" value="ECO:0007669"/>
    <property type="project" value="InterPro"/>
</dbReference>
<dbReference type="SUPFAM" id="SSF102405">
    <property type="entry name" value="MCP/YpsA-like"/>
    <property type="match status" value="1"/>
</dbReference>
<dbReference type="PANTHER" id="PTHR43022">
    <property type="entry name" value="PROTEIN SMF"/>
    <property type="match status" value="1"/>
</dbReference>
<dbReference type="AlphaFoldDB" id="A0A1S2W385"/>
<name>A0A1S2W385_BIFLN</name>
<feature type="domain" description="Smf/DprA SLOG" evidence="2">
    <location>
        <begin position="103"/>
        <end position="277"/>
    </location>
</feature>
<gene>
    <name evidence="3" type="ORF">BFS26_01995</name>
</gene>
<evidence type="ECO:0000256" key="1">
    <source>
        <dbReference type="ARBA" id="ARBA00006525"/>
    </source>
</evidence>
<comment type="caution">
    <text evidence="3">The sequence shown here is derived from an EMBL/GenBank/DDBJ whole genome shotgun (WGS) entry which is preliminary data.</text>
</comment>
<sequence>MDHAELMRENSALIALLRTCERPDTWTSIANDCVLEGSAERLLLHKIDPSSHPLLRDDADGDDMQGTLLDDVGLSAEQVRQLEDARNESVQNLEDWRSQGFDFVSVFDTRFPERLRATIDVPPFLFASGDLKADDLGVSVVGSRHCTPEGARFAVDCAHMLVERGLTVVAGLAKGIDTFAHQTALNDGGRTVAFIGTGIDRQYPAENRDLQHEIEERGLVLSQFWPGAQPTKQSFPMRNALMSGYGVATIIADAGEHSGTRAQARQAQRHGRPIIINRMVLDKAQWARDLENRPGVYIVDDVVGASRALDRIFYVNDNVDDLIEAVLAEESATV</sequence>
<dbReference type="Gene3D" id="3.40.50.450">
    <property type="match status" value="1"/>
</dbReference>
<dbReference type="PANTHER" id="PTHR43022:SF1">
    <property type="entry name" value="PROTEIN SMF"/>
    <property type="match status" value="1"/>
</dbReference>
<dbReference type="Proteomes" id="UP000181801">
    <property type="component" value="Unassembled WGS sequence"/>
</dbReference>
<organism evidence="3 4">
    <name type="scientific">Bifidobacterium longum subsp. suis</name>
    <dbReference type="NCBI Taxonomy" id="1695"/>
    <lineage>
        <taxon>Bacteria</taxon>
        <taxon>Bacillati</taxon>
        <taxon>Actinomycetota</taxon>
        <taxon>Actinomycetes</taxon>
        <taxon>Bifidobacteriales</taxon>
        <taxon>Bifidobacteriaceae</taxon>
        <taxon>Bifidobacterium</taxon>
    </lineage>
</organism>
<dbReference type="InterPro" id="IPR057666">
    <property type="entry name" value="DrpA_SLOG"/>
</dbReference>
<reference evidence="3 4" key="1">
    <citation type="journal article" date="2016" name="BMC Microbiol.">
        <title>Fucosyllactose and L-fucose utilization of infant Bifidobacterium longum and Bifidobacterium kashiwanohense.</title>
        <authorList>
            <person name="Bunesova V."/>
            <person name="Lacroix C."/>
            <person name="Schwab C."/>
        </authorList>
    </citation>
    <scope>NUCLEOTIDE SEQUENCE [LARGE SCALE GENOMIC DNA]</scope>
    <source>
        <strain evidence="3 4">BSM11-5</strain>
    </source>
</reference>